<gene>
    <name evidence="5" type="ORF">AsAng_0048450</name>
</gene>
<dbReference type="Gene3D" id="1.25.40.10">
    <property type="entry name" value="Tetratricopeptide repeat domain"/>
    <property type="match status" value="2"/>
</dbReference>
<name>A0A916DUE7_9BACT</name>
<accession>A0A916DUE7</accession>
<evidence type="ECO:0000313" key="6">
    <source>
        <dbReference type="Proteomes" id="UP001060919"/>
    </source>
</evidence>
<dbReference type="InterPro" id="IPR052346">
    <property type="entry name" value="O-mannosyl-transferase_TMTC"/>
</dbReference>
<proteinExistence type="predicted"/>
<evidence type="ECO:0000313" key="5">
    <source>
        <dbReference type="EMBL" id="BDS14079.1"/>
    </source>
</evidence>
<feature type="transmembrane region" description="Helical" evidence="4">
    <location>
        <begin position="224"/>
        <end position="241"/>
    </location>
</feature>
<dbReference type="PANTHER" id="PTHR44227">
    <property type="match status" value="1"/>
</dbReference>
<feature type="transmembrane region" description="Helical" evidence="4">
    <location>
        <begin position="192"/>
        <end position="212"/>
    </location>
</feature>
<feature type="transmembrane region" description="Helical" evidence="4">
    <location>
        <begin position="420"/>
        <end position="440"/>
    </location>
</feature>
<dbReference type="Proteomes" id="UP001060919">
    <property type="component" value="Chromosome"/>
</dbReference>
<feature type="transmembrane region" description="Helical" evidence="4">
    <location>
        <begin position="394"/>
        <end position="413"/>
    </location>
</feature>
<dbReference type="EMBL" id="AP026867">
    <property type="protein sequence ID" value="BDS14079.1"/>
    <property type="molecule type" value="Genomic_DNA"/>
</dbReference>
<feature type="compositionally biased region" description="Basic residues" evidence="3">
    <location>
        <begin position="1"/>
        <end position="11"/>
    </location>
</feature>
<evidence type="ECO:0000256" key="2">
    <source>
        <dbReference type="ARBA" id="ARBA00022803"/>
    </source>
</evidence>
<reference evidence="5" key="1">
    <citation type="submission" date="2022-09" db="EMBL/GenBank/DDBJ databases">
        <title>Aureispira anguillicida sp. nov., isolated from Leptocephalus of Japanese eel Anguilla japonica.</title>
        <authorList>
            <person name="Yuasa K."/>
            <person name="Mekata T."/>
            <person name="Ikunari K."/>
        </authorList>
    </citation>
    <scope>NUCLEOTIDE SEQUENCE</scope>
    <source>
        <strain evidence="5">EL160426</strain>
    </source>
</reference>
<keyword evidence="4" id="KW-1133">Transmembrane helix</keyword>
<keyword evidence="1" id="KW-0677">Repeat</keyword>
<dbReference type="RefSeq" id="WP_264789313.1">
    <property type="nucleotide sequence ID" value="NZ_AP026867.1"/>
</dbReference>
<keyword evidence="4" id="KW-0472">Membrane</keyword>
<feature type="transmembrane region" description="Helical" evidence="4">
    <location>
        <begin position="158"/>
        <end position="180"/>
    </location>
</feature>
<keyword evidence="4" id="KW-0812">Transmembrane</keyword>
<dbReference type="KEGG" id="aup:AsAng_0048450"/>
<organism evidence="5 6">
    <name type="scientific">Aureispira anguillae</name>
    <dbReference type="NCBI Taxonomy" id="2864201"/>
    <lineage>
        <taxon>Bacteria</taxon>
        <taxon>Pseudomonadati</taxon>
        <taxon>Bacteroidota</taxon>
        <taxon>Saprospiria</taxon>
        <taxon>Saprospirales</taxon>
        <taxon>Saprospiraceae</taxon>
        <taxon>Aureispira</taxon>
    </lineage>
</organism>
<dbReference type="InterPro" id="IPR011990">
    <property type="entry name" value="TPR-like_helical_dom_sf"/>
</dbReference>
<feature type="region of interest" description="Disordered" evidence="3">
    <location>
        <begin position="1"/>
        <end position="30"/>
    </location>
</feature>
<feature type="transmembrane region" description="Helical" evidence="4">
    <location>
        <begin position="291"/>
        <end position="309"/>
    </location>
</feature>
<evidence type="ECO:0000256" key="1">
    <source>
        <dbReference type="ARBA" id="ARBA00022737"/>
    </source>
</evidence>
<evidence type="ECO:0000256" key="3">
    <source>
        <dbReference type="SAM" id="MobiDB-lite"/>
    </source>
</evidence>
<dbReference type="PANTHER" id="PTHR44227:SF3">
    <property type="entry name" value="PROTEIN O-MANNOSYL-TRANSFERASE TMTC4"/>
    <property type="match status" value="1"/>
</dbReference>
<keyword evidence="2" id="KW-0802">TPR repeat</keyword>
<keyword evidence="6" id="KW-1185">Reference proteome</keyword>
<sequence length="760" mass="85179">MMSKKKKSTKKKTIEAPASSKSKTNQKKVAASPPIKSIKLEDSFWVNHQMHLILIFVLSCALYANTLFHQYAVDDSIVILRNKFTKKGFAGMPGIWGEDTFTGFFGSKRNLVAGGRYRPLSVATFAIELQLFGSPIVDREGKVVLDADGDVNYQGSPFVSHFFNLLLYAWLCVVIYLMLLQMFNPERDKNNIKGYFIALAGALLYATHPIHTEAVANIKGRDEIMVLLGSVLAVYWILKAAAQEAEKALLYQIAAAIAFVFAIFSKENAVTFLAIIPAALYFFTKKDLPNIAIQTLPYLAIVLGFWFGVRAPILGDAGAVVGSGNAPATELMNDPFLKIENNRYVSFTTGERLATVLYTWIEYIKLLIFPHPLTNDYYPKHIRTDQDIIPSFQMAKVMLSVFVHLVMGLLLVLGTLKRKAYAFFILFYLATFSVVSNLIFPIGSNMAERFMFLPSVGFSALCAMGLYELVRRALTKGGSLVDALKPPATVLAIACVLYSAKTVVRNFAWYDDYTLFTTDIHNSPYSAKLNNAVSGVLQDRANKTADRNQRKGLVKEALQKSLIATQLHPTYNNAWLLRGNANVMLGGITEKEGAQNQNAASRTTLFKQALAYYDAGIKAYNEVMRLRPDHPDVKRNFGVVYRDRGKLLGQHLRQLDASMASIEKSLTYSKQDFESFRLLGVAYGMKGMQLQQMGKQTEGVASHYKAISYFEKAVEMSPNSVPILYNLEIAYRHLNQMEKVAEYHNRWKEIDPNYDPSKQQ</sequence>
<evidence type="ECO:0000256" key="4">
    <source>
        <dbReference type="SAM" id="Phobius"/>
    </source>
</evidence>
<protein>
    <submittedName>
        <fullName evidence="5">Tetratricopeptide repeat protein</fullName>
    </submittedName>
</protein>
<feature type="transmembrane region" description="Helical" evidence="4">
    <location>
        <begin position="52"/>
        <end position="72"/>
    </location>
</feature>
<dbReference type="SUPFAM" id="SSF48452">
    <property type="entry name" value="TPR-like"/>
    <property type="match status" value="1"/>
</dbReference>
<dbReference type="AlphaFoldDB" id="A0A916DUE7"/>